<proteinExistence type="predicted"/>
<keyword evidence="1" id="KW-0456">Lyase</keyword>
<dbReference type="GO" id="GO:0042601">
    <property type="term" value="C:endospore-forming forespore"/>
    <property type="evidence" value="ECO:0007669"/>
    <property type="project" value="TreeGrafter"/>
</dbReference>
<dbReference type="GO" id="GO:0003913">
    <property type="term" value="F:DNA photolyase activity"/>
    <property type="evidence" value="ECO:0007669"/>
    <property type="project" value="TreeGrafter"/>
</dbReference>
<dbReference type="AlphaFoldDB" id="A0A1I5V8Y1"/>
<dbReference type="GO" id="GO:1904047">
    <property type="term" value="F:S-adenosyl-L-methionine binding"/>
    <property type="evidence" value="ECO:0007669"/>
    <property type="project" value="TreeGrafter"/>
</dbReference>
<evidence type="ECO:0000313" key="1">
    <source>
        <dbReference type="EMBL" id="SFQ03965.1"/>
    </source>
</evidence>
<evidence type="ECO:0000313" key="2">
    <source>
        <dbReference type="Proteomes" id="UP000198577"/>
    </source>
</evidence>
<accession>A0A1I5V8Y1</accession>
<dbReference type="InterPro" id="IPR049539">
    <property type="entry name" value="SPL"/>
</dbReference>
<dbReference type="PANTHER" id="PTHR37822">
    <property type="entry name" value="SPORE PHOTOPRODUCT LYASE-RELATED"/>
    <property type="match status" value="1"/>
</dbReference>
<gene>
    <name evidence="1" type="ORF">SAMN05444406_11044</name>
</gene>
<dbReference type="Proteomes" id="UP000198577">
    <property type="component" value="Unassembled WGS sequence"/>
</dbReference>
<dbReference type="STRING" id="937334.SAMN05444406_11044"/>
<dbReference type="PANTHER" id="PTHR37822:SF2">
    <property type="entry name" value="SPORE PHOTOPRODUCT LYASE"/>
    <property type="match status" value="1"/>
</dbReference>
<dbReference type="RefSeq" id="WP_092282241.1">
    <property type="nucleotide sequence ID" value="NZ_FOXR01000010.1"/>
</dbReference>
<keyword evidence="2" id="KW-1185">Reference proteome</keyword>
<dbReference type="OrthoDB" id="9783671at2"/>
<organism evidence="1 2">
    <name type="scientific">Caldicoprobacter faecalis</name>
    <dbReference type="NCBI Taxonomy" id="937334"/>
    <lineage>
        <taxon>Bacteria</taxon>
        <taxon>Bacillati</taxon>
        <taxon>Bacillota</taxon>
        <taxon>Clostridia</taxon>
        <taxon>Caldicoprobacterales</taxon>
        <taxon>Caldicoprobacteraceae</taxon>
        <taxon>Caldicoprobacter</taxon>
    </lineage>
</organism>
<dbReference type="GO" id="GO:0051539">
    <property type="term" value="F:4 iron, 4 sulfur cluster binding"/>
    <property type="evidence" value="ECO:0007669"/>
    <property type="project" value="TreeGrafter"/>
</dbReference>
<reference evidence="1 2" key="1">
    <citation type="submission" date="2016-10" db="EMBL/GenBank/DDBJ databases">
        <authorList>
            <person name="de Groot N.N."/>
        </authorList>
    </citation>
    <scope>NUCLEOTIDE SEQUENCE [LARGE SCALE GENOMIC DNA]</scope>
    <source>
        <strain evidence="1 2">DSM 20678</strain>
    </source>
</reference>
<dbReference type="Pfam" id="PF20903">
    <property type="entry name" value="SPL"/>
    <property type="match status" value="1"/>
</dbReference>
<protein>
    <submittedName>
        <fullName evidence="1">Spore photoproduct lyase</fullName>
    </submittedName>
</protein>
<name>A0A1I5V8Y1_9FIRM</name>
<sequence length="326" mass="38064">MSKFSHIYIEERAAAYPVAQHVLSRFPGSIRVMIRHYKDVFNRPHQDFRCQKASTKLILAVKREPFLYPGPEVCEDFGNPNFYYTSPVLNCVYDCDYCYLQGLYPSANIVIFVNIEEFFKAVDRQLESGPLYLCPSYDTDLLALEGIVPYASRWIEFAGIRQGLRIELRTRSANYSAIAGLTPVEQVILAWSLSPHEVVRRYERLAPPLKARLTAIKAALQDGWQVRLCFEPLIKIHNWQQVYREFLDEVFSIIPAERVFDANIGVFRMSKEQFKRISRLRSDTDIFAFPMVCREGGVVTYEDEKELRDFFYQNLNRYLPEEKIYG</sequence>
<dbReference type="Gene3D" id="3.80.30.30">
    <property type="match status" value="1"/>
</dbReference>
<dbReference type="Gene3D" id="3.40.50.12110">
    <property type="match status" value="1"/>
</dbReference>
<dbReference type="EMBL" id="FOXR01000010">
    <property type="protein sequence ID" value="SFQ03965.1"/>
    <property type="molecule type" value="Genomic_DNA"/>
</dbReference>